<dbReference type="GO" id="GO:0032456">
    <property type="term" value="P:endocytic recycling"/>
    <property type="evidence" value="ECO:0007669"/>
    <property type="project" value="InterPro"/>
</dbReference>
<dbReference type="RefSeq" id="XP_012202364.1">
    <property type="nucleotide sequence ID" value="XM_012346974.1"/>
</dbReference>
<comment type="similarity">
    <text evidence="2">Belongs to the VPS35L family.</text>
</comment>
<evidence type="ECO:0000256" key="5">
    <source>
        <dbReference type="ARBA" id="ARBA00022927"/>
    </source>
</evidence>
<protein>
    <submittedName>
        <fullName evidence="7">Uncharacterized protein</fullName>
    </submittedName>
</protein>
<evidence type="ECO:0000256" key="2">
    <source>
        <dbReference type="ARBA" id="ARBA00010704"/>
    </source>
</evidence>
<name>A0A067C8Y7_SAPPC</name>
<dbReference type="Proteomes" id="UP000030745">
    <property type="component" value="Unassembled WGS sequence"/>
</dbReference>
<dbReference type="STRING" id="695850.A0A067C8Y7"/>
<gene>
    <name evidence="7" type="ORF">SPRG_07696</name>
</gene>
<dbReference type="VEuPathDB" id="FungiDB:SPRG_07696"/>
<proteinExistence type="inferred from homology"/>
<dbReference type="KEGG" id="spar:SPRG_07696"/>
<accession>A0A067C8Y7</accession>
<keyword evidence="4" id="KW-0967">Endosome</keyword>
<keyword evidence="8" id="KW-1185">Reference proteome</keyword>
<feature type="compositionally biased region" description="Basic and acidic residues" evidence="6">
    <location>
        <begin position="50"/>
        <end position="62"/>
    </location>
</feature>
<dbReference type="GO" id="GO:0015031">
    <property type="term" value="P:protein transport"/>
    <property type="evidence" value="ECO:0007669"/>
    <property type="project" value="UniProtKB-KW"/>
</dbReference>
<dbReference type="InterPro" id="IPR029705">
    <property type="entry name" value="VPS35L"/>
</dbReference>
<reference evidence="7 8" key="1">
    <citation type="journal article" date="2013" name="PLoS Genet.">
        <title>Distinctive expansion of potential virulence genes in the genome of the oomycete fish pathogen Saprolegnia parasitica.</title>
        <authorList>
            <person name="Jiang R.H."/>
            <person name="de Bruijn I."/>
            <person name="Haas B.J."/>
            <person name="Belmonte R."/>
            <person name="Lobach L."/>
            <person name="Christie J."/>
            <person name="van den Ackerveken G."/>
            <person name="Bottin A."/>
            <person name="Bulone V."/>
            <person name="Diaz-Moreno S.M."/>
            <person name="Dumas B."/>
            <person name="Fan L."/>
            <person name="Gaulin E."/>
            <person name="Govers F."/>
            <person name="Grenville-Briggs L.J."/>
            <person name="Horner N.R."/>
            <person name="Levin J.Z."/>
            <person name="Mammella M."/>
            <person name="Meijer H.J."/>
            <person name="Morris P."/>
            <person name="Nusbaum C."/>
            <person name="Oome S."/>
            <person name="Phillips A.J."/>
            <person name="van Rooyen D."/>
            <person name="Rzeszutek E."/>
            <person name="Saraiva M."/>
            <person name="Secombes C.J."/>
            <person name="Seidl M.F."/>
            <person name="Snel B."/>
            <person name="Stassen J.H."/>
            <person name="Sykes S."/>
            <person name="Tripathy S."/>
            <person name="van den Berg H."/>
            <person name="Vega-Arreguin J.C."/>
            <person name="Wawra S."/>
            <person name="Young S.K."/>
            <person name="Zeng Q."/>
            <person name="Dieguez-Uribeondo J."/>
            <person name="Russ C."/>
            <person name="Tyler B.M."/>
            <person name="van West P."/>
        </authorList>
    </citation>
    <scope>NUCLEOTIDE SEQUENCE [LARGE SCALE GENOMIC DNA]</scope>
    <source>
        <strain evidence="7 8">CBS 223.65</strain>
    </source>
</reference>
<evidence type="ECO:0000256" key="1">
    <source>
        <dbReference type="ARBA" id="ARBA00004177"/>
    </source>
</evidence>
<dbReference type="PANTHER" id="PTHR13673:SF0">
    <property type="entry name" value="VPS35 ENDOSOMAL PROTEIN-SORTING FACTOR-LIKE"/>
    <property type="match status" value="1"/>
</dbReference>
<dbReference type="OMA" id="RVEVCKN"/>
<feature type="region of interest" description="Disordered" evidence="6">
    <location>
        <begin position="45"/>
        <end position="71"/>
    </location>
</feature>
<dbReference type="AlphaFoldDB" id="A0A067C8Y7"/>
<keyword evidence="3" id="KW-0813">Transport</keyword>
<dbReference type="PANTHER" id="PTHR13673">
    <property type="entry name" value="ESOPHAGEAL CANCER ASSOCIATED PROTEIN"/>
    <property type="match status" value="1"/>
</dbReference>
<keyword evidence="5" id="KW-0653">Protein transport</keyword>
<evidence type="ECO:0000313" key="7">
    <source>
        <dbReference type="EMBL" id="KDO26983.1"/>
    </source>
</evidence>
<dbReference type="EMBL" id="KK583220">
    <property type="protein sequence ID" value="KDO26983.1"/>
    <property type="molecule type" value="Genomic_DNA"/>
</dbReference>
<evidence type="ECO:0000256" key="3">
    <source>
        <dbReference type="ARBA" id="ARBA00022448"/>
    </source>
</evidence>
<dbReference type="OrthoDB" id="1734063at2759"/>
<dbReference type="GeneID" id="24129952"/>
<dbReference type="GO" id="GO:0005768">
    <property type="term" value="C:endosome"/>
    <property type="evidence" value="ECO:0007669"/>
    <property type="project" value="UniProtKB-SubCell"/>
</dbReference>
<organism evidence="7 8">
    <name type="scientific">Saprolegnia parasitica (strain CBS 223.65)</name>
    <dbReference type="NCBI Taxonomy" id="695850"/>
    <lineage>
        <taxon>Eukaryota</taxon>
        <taxon>Sar</taxon>
        <taxon>Stramenopiles</taxon>
        <taxon>Oomycota</taxon>
        <taxon>Saprolegniomycetes</taxon>
        <taxon>Saprolegniales</taxon>
        <taxon>Saprolegniaceae</taxon>
        <taxon>Saprolegnia</taxon>
    </lineage>
</organism>
<evidence type="ECO:0000313" key="8">
    <source>
        <dbReference type="Proteomes" id="UP000030745"/>
    </source>
</evidence>
<evidence type="ECO:0000256" key="4">
    <source>
        <dbReference type="ARBA" id="ARBA00022753"/>
    </source>
</evidence>
<sequence length="995" mass="110030">MGVEGSDGGWTLGPKKTTLSVEHAVNEPILLPVKPADDPLRVDATSLVKPEIKPEIKTEQPRPDPPAEPSASAGVIVLQDGELDPLSAMMGSSVSVADPPKASSKRTLVAPSAIPVVKDERNDYLDEWIMAKDGIFQDFASETFKVKLHANDQAFVDDSTSRQFVYSEGDPQTDSSAIRKARARLEQLESKKEPEGASATVEVSKTEYVDRVKTLQTDFVAAWLDDQKVLALRIAIKCFKLLGDVSFPKLYPCMFVLVSDVLDCFGSHVYNRILAKAEETLEQPLPSNFTSNDICIEAKETCRNWFYKTACIRELLPRIYTEIALLRCYRFLCDGEYPQIVSRLSNMIRGIGDPTIGLYCRAYLALASSRVLPPSTPNPALLSSMQDYMYIMHRFSLDTVAYFPILTLHEITESEMRAMHSPAVEWLAKGIALHASGNEAEALLSQYKQYPENGMVLSHLIKTFPPTALAKHTMDIVYLIKQTTGPKVDLYRCLCTQLVHASPPDADKLTFLNEVWGTITQLSDIHAYLTCATGFMQLLVAHYSSREVVILLKDIVRHLNTAETMDAKMYQMLQAIMTTIILEARRQLYYFSTIITSSEFLTLLGMFRHTTNVALSKRLLETFLRKSKVTLNVHGPHAALVQILFSLSLRIHDALDSLSAKPELAEAASLLCNFVLALDAALTRDGEDALLQLLVDCRSAFYKLDKVKACLIRRVLALAVRAYPRIHMTSTRNFVKGCLAYCHITIPSLPDPLEKLSLMTACAKVALLCHCLPQMDAFVKASIVLMTEVPSAEAAAQEAALRDNDGPVSAAMYESLVCAAMRDLLSLLVVVPSLSAEAPLYFYHGYANALGKFAWHPKDVNGLRMHIQLLPFLSACAQETAPYKIGLGTCDVLRALTELKSQVDVQCDVALDLVNHLLACVDATQPAALERLIKILLGVQKHYDVLHGDLKVYYANTRDALVQQALTKIVRAGHLDASQQRLSALLKALDAPPSA</sequence>
<comment type="subcellular location">
    <subcellularLocation>
        <location evidence="1">Endosome</location>
    </subcellularLocation>
</comment>
<evidence type="ECO:0000256" key="6">
    <source>
        <dbReference type="SAM" id="MobiDB-lite"/>
    </source>
</evidence>